<dbReference type="AlphaFoldDB" id="A0A183AWF1"/>
<dbReference type="Proteomes" id="UP000272942">
    <property type="component" value="Unassembled WGS sequence"/>
</dbReference>
<gene>
    <name evidence="2" type="ORF">ECPE_LOCUS11286</name>
</gene>
<dbReference type="PANTHER" id="PTHR12959:SF11">
    <property type="entry name" value="GPI TRANSAMIDASE COMPONENT PIG-T"/>
    <property type="match status" value="1"/>
</dbReference>
<sequence>MWYLSYLLVSLVVYVIGAFEFFDEELLIKDTGTGHTVFHFNFVSKTPQFEQTKQHYDIIPKTMFQLFSKYSIDELHLSMVRGYWDDERWGRNFIMAAPTGAELWAWFTKDTSKWSYRPLGVTKLNGSREDARRVRYAQMPGEGLCNENLTPWVKLLPCKGLKGLTSLLLPTALFRSNFNAIKTDLRRICWDYSCSNLGFELRQSLTVVFDRRLLYPTPLTPWSLDGLLGTQIQDACKAASSSNVFILNSPVQIQSSIPFNTTANPADSRLLSTLPSAQLATKSAVFSSSALSKVSAQTLPLVSVTRYVTGSGTADGGLKSLLISRADFSIRVAYLDLIPWYTQVLFSTLELKVLNPQTKQWESAIPVGKHRNEKAANKASSTDAWWYTGLSLDATEG</sequence>
<evidence type="ECO:0000313" key="3">
    <source>
        <dbReference type="Proteomes" id="UP000272942"/>
    </source>
</evidence>
<dbReference type="EMBL" id="UZAN01050538">
    <property type="protein sequence ID" value="VDP88297.1"/>
    <property type="molecule type" value="Genomic_DNA"/>
</dbReference>
<reference evidence="4" key="1">
    <citation type="submission" date="2016-06" db="UniProtKB">
        <authorList>
            <consortium name="WormBaseParasite"/>
        </authorList>
    </citation>
    <scope>IDENTIFICATION</scope>
</reference>
<accession>A0A183AWF1</accession>
<organism evidence="4">
    <name type="scientific">Echinostoma caproni</name>
    <dbReference type="NCBI Taxonomy" id="27848"/>
    <lineage>
        <taxon>Eukaryota</taxon>
        <taxon>Metazoa</taxon>
        <taxon>Spiralia</taxon>
        <taxon>Lophotrochozoa</taxon>
        <taxon>Platyhelminthes</taxon>
        <taxon>Trematoda</taxon>
        <taxon>Digenea</taxon>
        <taxon>Plagiorchiida</taxon>
        <taxon>Echinostomata</taxon>
        <taxon>Echinostomatoidea</taxon>
        <taxon>Echinostomatidae</taxon>
        <taxon>Echinostoma</taxon>
    </lineage>
</organism>
<feature type="chain" id="PRO_5043138220" evidence="1">
    <location>
        <begin position="19"/>
        <end position="397"/>
    </location>
</feature>
<feature type="signal peptide" evidence="1">
    <location>
        <begin position="1"/>
        <end position="18"/>
    </location>
</feature>
<dbReference type="PANTHER" id="PTHR12959">
    <property type="entry name" value="GPI TRANSAMIDASE COMPONENT PIG-T-RELATED"/>
    <property type="match status" value="1"/>
</dbReference>
<protein>
    <submittedName>
        <fullName evidence="4">C-type lectin domain-containing protein</fullName>
    </submittedName>
</protein>
<dbReference type="WBParaSite" id="ECPE_0001132101-mRNA-1">
    <property type="protein sequence ID" value="ECPE_0001132101-mRNA-1"/>
    <property type="gene ID" value="ECPE_0001132101"/>
</dbReference>
<dbReference type="GO" id="GO:0016255">
    <property type="term" value="P:attachment of GPI anchor to protein"/>
    <property type="evidence" value="ECO:0007669"/>
    <property type="project" value="InterPro"/>
</dbReference>
<name>A0A183AWF1_9TREM</name>
<proteinExistence type="predicted"/>
<dbReference type="Pfam" id="PF04113">
    <property type="entry name" value="Gpi16"/>
    <property type="match status" value="3"/>
</dbReference>
<evidence type="ECO:0000313" key="2">
    <source>
        <dbReference type="EMBL" id="VDP88297.1"/>
    </source>
</evidence>
<keyword evidence="1" id="KW-0732">Signal</keyword>
<dbReference type="OrthoDB" id="331263at2759"/>
<reference evidence="2 3" key="2">
    <citation type="submission" date="2018-11" db="EMBL/GenBank/DDBJ databases">
        <authorList>
            <consortium name="Pathogen Informatics"/>
        </authorList>
    </citation>
    <scope>NUCLEOTIDE SEQUENCE [LARGE SCALE GENOMIC DNA]</scope>
    <source>
        <strain evidence="2 3">Egypt</strain>
    </source>
</reference>
<evidence type="ECO:0000256" key="1">
    <source>
        <dbReference type="SAM" id="SignalP"/>
    </source>
</evidence>
<keyword evidence="3" id="KW-1185">Reference proteome</keyword>
<dbReference type="GO" id="GO:0042765">
    <property type="term" value="C:GPI-anchor transamidase complex"/>
    <property type="evidence" value="ECO:0007669"/>
    <property type="project" value="InterPro"/>
</dbReference>
<evidence type="ECO:0000313" key="4">
    <source>
        <dbReference type="WBParaSite" id="ECPE_0001132101-mRNA-1"/>
    </source>
</evidence>
<dbReference type="InterPro" id="IPR007245">
    <property type="entry name" value="PIG-T"/>
</dbReference>